<dbReference type="InterPro" id="IPR036291">
    <property type="entry name" value="NAD(P)-bd_dom_sf"/>
</dbReference>
<gene>
    <name evidence="2" type="ORF">MOC_1268</name>
</gene>
<dbReference type="SUPFAM" id="SSF51735">
    <property type="entry name" value="NAD(P)-binding Rossmann-fold domains"/>
    <property type="match status" value="1"/>
</dbReference>
<dbReference type="HOGENOM" id="CLU_007383_1_7_5"/>
<dbReference type="GO" id="GO:0003978">
    <property type="term" value="F:UDP-glucose 4-epimerase activity"/>
    <property type="evidence" value="ECO:0007669"/>
    <property type="project" value="UniProtKB-EC"/>
</dbReference>
<dbReference type="Pfam" id="PF16363">
    <property type="entry name" value="GDP_Man_Dehyd"/>
    <property type="match status" value="1"/>
</dbReference>
<protein>
    <submittedName>
        <fullName evidence="2">NAD-dependent epimerase/dehydratase</fullName>
        <ecNumber evidence="2">5.1.3.2</ecNumber>
    </submittedName>
</protein>
<proteinExistence type="predicted"/>
<accession>A0A089NT66</accession>
<dbReference type="AlphaFoldDB" id="A0A089NT66"/>
<dbReference type="eggNOG" id="COG0451">
    <property type="taxonomic scope" value="Bacteria"/>
</dbReference>
<dbReference type="STRING" id="693986.MOC_1268"/>
<dbReference type="PANTHER" id="PTHR43000">
    <property type="entry name" value="DTDP-D-GLUCOSE 4,6-DEHYDRATASE-RELATED"/>
    <property type="match status" value="1"/>
</dbReference>
<dbReference type="Proteomes" id="UP000029492">
    <property type="component" value="Chromosome"/>
</dbReference>
<keyword evidence="3" id="KW-1185">Reference proteome</keyword>
<evidence type="ECO:0000313" key="2">
    <source>
        <dbReference type="EMBL" id="AIQ89023.1"/>
    </source>
</evidence>
<organism evidence="2 3">
    <name type="scientific">Methylobacterium oryzae CBMB20</name>
    <dbReference type="NCBI Taxonomy" id="693986"/>
    <lineage>
        <taxon>Bacteria</taxon>
        <taxon>Pseudomonadati</taxon>
        <taxon>Pseudomonadota</taxon>
        <taxon>Alphaproteobacteria</taxon>
        <taxon>Hyphomicrobiales</taxon>
        <taxon>Methylobacteriaceae</taxon>
        <taxon>Methylobacterium</taxon>
    </lineage>
</organism>
<name>A0A089NT66_9HYPH</name>
<dbReference type="InterPro" id="IPR016040">
    <property type="entry name" value="NAD(P)-bd_dom"/>
</dbReference>
<feature type="domain" description="NAD(P)-binding" evidence="1">
    <location>
        <begin position="18"/>
        <end position="320"/>
    </location>
</feature>
<keyword evidence="2" id="KW-0413">Isomerase</keyword>
<evidence type="ECO:0000259" key="1">
    <source>
        <dbReference type="Pfam" id="PF16363"/>
    </source>
</evidence>
<sequence>MSALSLHGSGGPVGRRILVTGAAGFVGGHVLPLLATMSAGAGDCVAGIGRGRAPHLPEGVSYAAIDLLDEAALRGFVARFRPTAILHLAGLASVADSASGPGQTWRVNVNGLMNLVAAVEAVPGCTFFFVSSGEVYGSAFLAGHALSEAVEPLPRNTYARSKWVGEQLLRDLLPRIGVKLVVLRPFNHIGPGQDERFVVASFAGQIARIEAGLVPPCLEVGNLSSYRDFLDVADVANAYADLIGRADALADGSVFNISSGQPRTIASVLEDLRARARVPFEIRIAPERVRPTEIPLAAGDAGRLHAATGWQPRVSWDAALTRVLDDARARLADARKSG</sequence>
<dbReference type="RefSeq" id="WP_052083559.1">
    <property type="nucleotide sequence ID" value="NZ_CP003811.1"/>
</dbReference>
<dbReference type="Gene3D" id="3.90.25.10">
    <property type="entry name" value="UDP-galactose 4-epimerase, domain 1"/>
    <property type="match status" value="1"/>
</dbReference>
<dbReference type="KEGG" id="mor:MOC_1268"/>
<reference evidence="2 3" key="1">
    <citation type="journal article" date="2014" name="PLoS ONE">
        <title>Genome Information of Methylobacterium oryzae, a Plant-Probiotic Methylotroph in the Phyllosphere.</title>
        <authorList>
            <person name="Kwak M.J."/>
            <person name="Jeong H."/>
            <person name="Madhaiyan M."/>
            <person name="Lee Y."/>
            <person name="Sa T.M."/>
            <person name="Oh T.K."/>
            <person name="Kim J.F."/>
        </authorList>
    </citation>
    <scope>NUCLEOTIDE SEQUENCE [LARGE SCALE GENOMIC DNA]</scope>
    <source>
        <strain evidence="2 3">CBMB20</strain>
    </source>
</reference>
<evidence type="ECO:0000313" key="3">
    <source>
        <dbReference type="Proteomes" id="UP000029492"/>
    </source>
</evidence>
<dbReference type="EC" id="5.1.3.2" evidence="2"/>
<dbReference type="EMBL" id="CP003811">
    <property type="protein sequence ID" value="AIQ89023.1"/>
    <property type="molecule type" value="Genomic_DNA"/>
</dbReference>
<dbReference type="Gene3D" id="3.40.50.720">
    <property type="entry name" value="NAD(P)-binding Rossmann-like Domain"/>
    <property type="match status" value="1"/>
</dbReference>